<organism evidence="14 15">
    <name type="scientific">Synchytrium microbalum</name>
    <dbReference type="NCBI Taxonomy" id="1806994"/>
    <lineage>
        <taxon>Eukaryota</taxon>
        <taxon>Fungi</taxon>
        <taxon>Fungi incertae sedis</taxon>
        <taxon>Chytridiomycota</taxon>
        <taxon>Chytridiomycota incertae sedis</taxon>
        <taxon>Chytridiomycetes</taxon>
        <taxon>Synchytriales</taxon>
        <taxon>Synchytriaceae</taxon>
        <taxon>Synchytrium</taxon>
    </lineage>
</organism>
<proteinExistence type="inferred from homology"/>
<evidence type="ECO:0000256" key="9">
    <source>
        <dbReference type="ARBA" id="ARBA00024804"/>
    </source>
</evidence>
<name>A0A507CKF4_9FUNG</name>
<dbReference type="Proteomes" id="UP000319731">
    <property type="component" value="Unassembled WGS sequence"/>
</dbReference>
<dbReference type="InterPro" id="IPR007235">
    <property type="entry name" value="Glyco_trans_28_C"/>
</dbReference>
<dbReference type="EMBL" id="QEAO01000001">
    <property type="protein sequence ID" value="TPX38313.1"/>
    <property type="molecule type" value="Genomic_DNA"/>
</dbReference>
<evidence type="ECO:0000256" key="1">
    <source>
        <dbReference type="ARBA" id="ARBA00004240"/>
    </source>
</evidence>
<evidence type="ECO:0000313" key="15">
    <source>
        <dbReference type="Proteomes" id="UP000319731"/>
    </source>
</evidence>
<accession>A0A507CKF4</accession>
<dbReference type="EC" id="2.4.1.141" evidence="4 12"/>
<dbReference type="GO" id="GO:0006488">
    <property type="term" value="P:dolichol-linked oligosaccharide biosynthetic process"/>
    <property type="evidence" value="ECO:0007669"/>
    <property type="project" value="InterPro"/>
</dbReference>
<evidence type="ECO:0000256" key="4">
    <source>
        <dbReference type="ARBA" id="ARBA00012614"/>
    </source>
</evidence>
<protein>
    <recommendedName>
        <fullName evidence="5 12">UDP-N-acetylglucosamine transferase subunit ALG13</fullName>
        <ecNumber evidence="4 12">2.4.1.141</ecNumber>
    </recommendedName>
    <alternativeName>
        <fullName evidence="10 12">Asparagine-linked glycosylation protein 13</fullName>
    </alternativeName>
</protein>
<comment type="catalytic activity">
    <reaction evidence="11">
        <text>an N-acetyl-alpha-D-glucosaminyl-diphospho-di-trans,poly-cis-dolichol + UDP-N-acetyl-alpha-D-glucosamine = an N,N'-diacetylchitobiosyl-diphospho-di-trans,poly-cis-dolichol + UDP + H(+)</text>
        <dbReference type="Rhea" id="RHEA:23380"/>
        <dbReference type="Rhea" id="RHEA-COMP:19507"/>
        <dbReference type="Rhea" id="RHEA-COMP:19510"/>
        <dbReference type="ChEBI" id="CHEBI:15378"/>
        <dbReference type="ChEBI" id="CHEBI:57269"/>
        <dbReference type="ChEBI" id="CHEBI:57705"/>
        <dbReference type="ChEBI" id="CHEBI:58223"/>
        <dbReference type="ChEBI" id="CHEBI:58427"/>
        <dbReference type="EC" id="2.4.1.141"/>
    </reaction>
</comment>
<dbReference type="GO" id="GO:0005783">
    <property type="term" value="C:endoplasmic reticulum"/>
    <property type="evidence" value="ECO:0007669"/>
    <property type="project" value="UniProtKB-SubCell"/>
</dbReference>
<evidence type="ECO:0000256" key="10">
    <source>
        <dbReference type="ARBA" id="ARBA00032061"/>
    </source>
</evidence>
<evidence type="ECO:0000256" key="11">
    <source>
        <dbReference type="ARBA" id="ARBA00048184"/>
    </source>
</evidence>
<sequence>MSELSVLFTVGSTRFDALVSAALSQNVLDALYISGFRHIYLQHGHSPTPNNDINKTQFNITTFPFQPSMSEFINRADLVISHAGSGTILEVLYSHRKLIVIANDALMDNHQVELGKVLDREQYLVLGSVDTLPGCIDRVMKAKLNVLKPPNPDSFVNVLKDAVGF</sequence>
<evidence type="ECO:0000256" key="5">
    <source>
        <dbReference type="ARBA" id="ARBA00017468"/>
    </source>
</evidence>
<dbReference type="GeneID" id="42001532"/>
<keyword evidence="7 12" id="KW-0808">Transferase</keyword>
<dbReference type="PANTHER" id="PTHR12867">
    <property type="entry name" value="GLYCOSYL TRANSFERASE-RELATED"/>
    <property type="match status" value="1"/>
</dbReference>
<dbReference type="STRING" id="1806994.A0A507CKF4"/>
<evidence type="ECO:0000256" key="2">
    <source>
        <dbReference type="ARBA" id="ARBA00006962"/>
    </source>
</evidence>
<dbReference type="Gene3D" id="3.40.50.2000">
    <property type="entry name" value="Glycogen Phosphorylase B"/>
    <property type="match status" value="1"/>
</dbReference>
<evidence type="ECO:0000259" key="13">
    <source>
        <dbReference type="Pfam" id="PF04101"/>
    </source>
</evidence>
<gene>
    <name evidence="14" type="primary">SMI305</name>
    <name evidence="12" type="synonym">ALG13</name>
    <name evidence="14" type="ORF">SmJEL517_g00305</name>
</gene>
<keyword evidence="6 12" id="KW-0328">Glycosyltransferase</keyword>
<comment type="similarity">
    <text evidence="2 12">Belongs to the glycosyltransferase 28 family.</text>
</comment>
<dbReference type="AlphaFoldDB" id="A0A507CKF4"/>
<comment type="caution">
    <text evidence="14">The sequence shown here is derived from an EMBL/GenBank/DDBJ whole genome shotgun (WGS) entry which is preliminary data.</text>
</comment>
<evidence type="ECO:0000256" key="8">
    <source>
        <dbReference type="ARBA" id="ARBA00022824"/>
    </source>
</evidence>
<comment type="subunit">
    <text evidence="3 12">Heterodimer with ALG14 to form a functional enzyme.</text>
</comment>
<dbReference type="OrthoDB" id="20273at2759"/>
<dbReference type="PANTHER" id="PTHR12867:SF6">
    <property type="entry name" value="N-ACETYLGLUCOSAMINYLDIPHOSPHODOLICHOL N-ACETYLGLUCOSAMINYLTRANSFERASE"/>
    <property type="match status" value="1"/>
</dbReference>
<dbReference type="InterPro" id="IPR039042">
    <property type="entry name" value="Alg13-like"/>
</dbReference>
<evidence type="ECO:0000256" key="6">
    <source>
        <dbReference type="ARBA" id="ARBA00022676"/>
    </source>
</evidence>
<keyword evidence="15" id="KW-1185">Reference proteome</keyword>
<evidence type="ECO:0000256" key="7">
    <source>
        <dbReference type="ARBA" id="ARBA00022679"/>
    </source>
</evidence>
<evidence type="ECO:0000313" key="14">
    <source>
        <dbReference type="EMBL" id="TPX38313.1"/>
    </source>
</evidence>
<evidence type="ECO:0000256" key="3">
    <source>
        <dbReference type="ARBA" id="ARBA00011198"/>
    </source>
</evidence>
<reference evidence="14 15" key="1">
    <citation type="journal article" date="2019" name="Sci. Rep.">
        <title>Comparative genomics of chytrid fungi reveal insights into the obligate biotrophic and pathogenic lifestyle of Synchytrium endobioticum.</title>
        <authorList>
            <person name="van de Vossenberg B.T.L.H."/>
            <person name="Warris S."/>
            <person name="Nguyen H.D.T."/>
            <person name="van Gent-Pelzer M.P.E."/>
            <person name="Joly D.L."/>
            <person name="van de Geest H.C."/>
            <person name="Bonants P.J.M."/>
            <person name="Smith D.S."/>
            <person name="Levesque C.A."/>
            <person name="van der Lee T.A.J."/>
        </authorList>
    </citation>
    <scope>NUCLEOTIDE SEQUENCE [LARGE SCALE GENOMIC DNA]</scope>
    <source>
        <strain evidence="14 15">JEL517</strain>
    </source>
</reference>
<keyword evidence="8 12" id="KW-0256">Endoplasmic reticulum</keyword>
<dbReference type="RefSeq" id="XP_031028027.1">
    <property type="nucleotide sequence ID" value="XM_031166235.1"/>
</dbReference>
<evidence type="ECO:0000256" key="12">
    <source>
        <dbReference type="RuleBase" id="RU362128"/>
    </source>
</evidence>
<dbReference type="GO" id="GO:0004577">
    <property type="term" value="F:N-acetylglucosaminyldiphosphodolichol N-acetylglucosaminyltransferase activity"/>
    <property type="evidence" value="ECO:0007669"/>
    <property type="project" value="UniProtKB-EC"/>
</dbReference>
<comment type="subcellular location">
    <subcellularLocation>
        <location evidence="1 12">Endoplasmic reticulum</location>
    </subcellularLocation>
</comment>
<dbReference type="Pfam" id="PF04101">
    <property type="entry name" value="Glyco_tran_28_C"/>
    <property type="match status" value="1"/>
</dbReference>
<dbReference type="SUPFAM" id="SSF53756">
    <property type="entry name" value="UDP-Glycosyltransferase/glycogen phosphorylase"/>
    <property type="match status" value="1"/>
</dbReference>
<comment type="function">
    <text evidence="9 12">Involved in protein N-glycosylation. Essential for the second step of the dolichol-linked oligosaccharide pathway.</text>
</comment>
<feature type="domain" description="Glycosyl transferase family 28 C-terminal" evidence="13">
    <location>
        <begin position="6"/>
        <end position="144"/>
    </location>
</feature>